<protein>
    <submittedName>
        <fullName evidence="1">Uncharacterized protein</fullName>
    </submittedName>
</protein>
<sequence length="130" mass="14742">MLPHERIYLSISGKIPDRVPNVPKIWVDLGARLTQTDLSEVIQNPLTALRVIADAALLVGADGARQFHLPKRKIIQENEKVIEINQKGKRLGEIDMLGGLSTRLYDEKDFDLTDPYQIAHHHFWSSPKPL</sequence>
<gene>
    <name evidence="1" type="ORF">S01H1_01024</name>
</gene>
<feature type="non-terminal residue" evidence="1">
    <location>
        <position position="130"/>
    </location>
</feature>
<evidence type="ECO:0000313" key="1">
    <source>
        <dbReference type="EMBL" id="GAF76922.1"/>
    </source>
</evidence>
<comment type="caution">
    <text evidence="1">The sequence shown here is derived from an EMBL/GenBank/DDBJ whole genome shotgun (WGS) entry which is preliminary data.</text>
</comment>
<dbReference type="EMBL" id="BARS01000412">
    <property type="protein sequence ID" value="GAF76922.1"/>
    <property type="molecule type" value="Genomic_DNA"/>
</dbReference>
<organism evidence="1">
    <name type="scientific">marine sediment metagenome</name>
    <dbReference type="NCBI Taxonomy" id="412755"/>
    <lineage>
        <taxon>unclassified sequences</taxon>
        <taxon>metagenomes</taxon>
        <taxon>ecological metagenomes</taxon>
    </lineage>
</organism>
<proteinExistence type="predicted"/>
<reference evidence="1" key="1">
    <citation type="journal article" date="2014" name="Front. Microbiol.">
        <title>High frequency of phylogenetically diverse reductive dehalogenase-homologous genes in deep subseafloor sedimentary metagenomes.</title>
        <authorList>
            <person name="Kawai M."/>
            <person name="Futagami T."/>
            <person name="Toyoda A."/>
            <person name="Takaki Y."/>
            <person name="Nishi S."/>
            <person name="Hori S."/>
            <person name="Arai W."/>
            <person name="Tsubouchi T."/>
            <person name="Morono Y."/>
            <person name="Uchiyama I."/>
            <person name="Ito T."/>
            <person name="Fujiyama A."/>
            <person name="Inagaki F."/>
            <person name="Takami H."/>
        </authorList>
    </citation>
    <scope>NUCLEOTIDE SEQUENCE</scope>
    <source>
        <strain evidence="1">Expedition CK06-06</strain>
    </source>
</reference>
<dbReference type="AlphaFoldDB" id="X0SM08"/>
<name>X0SM08_9ZZZZ</name>
<accession>X0SM08</accession>